<dbReference type="SUPFAM" id="SSF55729">
    <property type="entry name" value="Acyl-CoA N-acyltransferases (Nat)"/>
    <property type="match status" value="1"/>
</dbReference>
<dbReference type="RefSeq" id="WP_047762087.1">
    <property type="nucleotide sequence ID" value="NZ_JTDO01000246.1"/>
</dbReference>
<feature type="non-terminal residue" evidence="2">
    <location>
        <position position="1"/>
    </location>
</feature>
<organism evidence="2 3">
    <name type="scientific">Neisseria arctica</name>
    <dbReference type="NCBI Taxonomy" id="1470200"/>
    <lineage>
        <taxon>Bacteria</taxon>
        <taxon>Pseudomonadati</taxon>
        <taxon>Pseudomonadota</taxon>
        <taxon>Betaproteobacteria</taxon>
        <taxon>Neisseriales</taxon>
        <taxon>Neisseriaceae</taxon>
        <taxon>Neisseria</taxon>
    </lineage>
</organism>
<evidence type="ECO:0000313" key="3">
    <source>
        <dbReference type="Proteomes" id="UP000036027"/>
    </source>
</evidence>
<evidence type="ECO:0000259" key="1">
    <source>
        <dbReference type="PROSITE" id="PS51186"/>
    </source>
</evidence>
<name>A0A0J0YNV4_9NEIS</name>
<dbReference type="PATRIC" id="fig|1470200.3.peg.1453"/>
<feature type="domain" description="N-acetyltransferase" evidence="1">
    <location>
        <begin position="1"/>
        <end position="69"/>
    </location>
</feature>
<protein>
    <recommendedName>
        <fullName evidence="1">N-acetyltransferase domain-containing protein</fullName>
    </recommendedName>
</protein>
<accession>A0A0J0YNV4</accession>
<dbReference type="GO" id="GO:0016747">
    <property type="term" value="F:acyltransferase activity, transferring groups other than amino-acyl groups"/>
    <property type="evidence" value="ECO:0007669"/>
    <property type="project" value="InterPro"/>
</dbReference>
<dbReference type="InterPro" id="IPR016181">
    <property type="entry name" value="Acyl_CoA_acyltransferase"/>
</dbReference>
<dbReference type="AlphaFoldDB" id="A0A0J0YNV4"/>
<dbReference type="EMBL" id="JTDO01000246">
    <property type="protein sequence ID" value="KLT71822.1"/>
    <property type="molecule type" value="Genomic_DNA"/>
</dbReference>
<dbReference type="PROSITE" id="PS51186">
    <property type="entry name" value="GNAT"/>
    <property type="match status" value="1"/>
</dbReference>
<dbReference type="Gene3D" id="3.40.630.30">
    <property type="match status" value="1"/>
</dbReference>
<reference evidence="2 3" key="1">
    <citation type="submission" date="2014-11" db="EMBL/GenBank/DDBJ databases">
        <title>Genome of a novel goose pathogen.</title>
        <authorList>
            <person name="Hansen C.M."/>
            <person name="Hueffer K."/>
            <person name="Choi S.C."/>
        </authorList>
    </citation>
    <scope>NUCLEOTIDE SEQUENCE [LARGE SCALE GENOMIC DNA]</scope>
    <source>
        <strain evidence="2 3">KH1503</strain>
    </source>
</reference>
<dbReference type="STRING" id="1470200.PL75_11580"/>
<proteinExistence type="predicted"/>
<gene>
    <name evidence="2" type="ORF">PL75_11580</name>
</gene>
<dbReference type="InterPro" id="IPR000182">
    <property type="entry name" value="GNAT_dom"/>
</dbReference>
<dbReference type="OrthoDB" id="5355033at2"/>
<sequence>SHHQQQGIASVMLTHAATMALQEGCGKLHADVSKAALPFFQRHGFVNLRENQIARENEELINYRMNLQL</sequence>
<evidence type="ECO:0000313" key="2">
    <source>
        <dbReference type="EMBL" id="KLT71822.1"/>
    </source>
</evidence>
<keyword evidence="3" id="KW-1185">Reference proteome</keyword>
<comment type="caution">
    <text evidence="2">The sequence shown here is derived from an EMBL/GenBank/DDBJ whole genome shotgun (WGS) entry which is preliminary data.</text>
</comment>
<dbReference type="Pfam" id="PF13673">
    <property type="entry name" value="Acetyltransf_10"/>
    <property type="match status" value="1"/>
</dbReference>
<dbReference type="Proteomes" id="UP000036027">
    <property type="component" value="Unassembled WGS sequence"/>
</dbReference>